<protein>
    <submittedName>
        <fullName evidence="3">PepSY domain-containing protein</fullName>
    </submittedName>
</protein>
<accession>A0ABS6SA80</accession>
<dbReference type="RefSeq" id="WP_218443561.1">
    <property type="nucleotide sequence ID" value="NZ_JAGSPA010000001.1"/>
</dbReference>
<evidence type="ECO:0000313" key="4">
    <source>
        <dbReference type="Proteomes" id="UP000722336"/>
    </source>
</evidence>
<proteinExistence type="predicted"/>
<organism evidence="3 4">
    <name type="scientific">Pacificimonas pallii</name>
    <dbReference type="NCBI Taxonomy" id="2827236"/>
    <lineage>
        <taxon>Bacteria</taxon>
        <taxon>Pseudomonadati</taxon>
        <taxon>Pseudomonadota</taxon>
        <taxon>Alphaproteobacteria</taxon>
        <taxon>Sphingomonadales</taxon>
        <taxon>Sphingosinicellaceae</taxon>
        <taxon>Pacificimonas</taxon>
    </lineage>
</organism>
<dbReference type="PANTHER" id="PTHR34219">
    <property type="entry name" value="IRON-REGULATED INNER MEMBRANE PROTEIN-RELATED"/>
    <property type="match status" value="1"/>
</dbReference>
<gene>
    <name evidence="3" type="ORF">KCG44_00650</name>
</gene>
<dbReference type="EMBL" id="JAGSPA010000001">
    <property type="protein sequence ID" value="MBV7255284.1"/>
    <property type="molecule type" value="Genomic_DNA"/>
</dbReference>
<keyword evidence="1" id="KW-0472">Membrane</keyword>
<dbReference type="InterPro" id="IPR025711">
    <property type="entry name" value="PepSY"/>
</dbReference>
<dbReference type="Pfam" id="PF03413">
    <property type="entry name" value="PepSY"/>
    <property type="match status" value="1"/>
</dbReference>
<evidence type="ECO:0000256" key="1">
    <source>
        <dbReference type="SAM" id="Phobius"/>
    </source>
</evidence>
<keyword evidence="1" id="KW-1133">Transmembrane helix</keyword>
<feature type="domain" description="PepSY" evidence="2">
    <location>
        <begin position="235"/>
        <end position="276"/>
    </location>
</feature>
<evidence type="ECO:0000259" key="2">
    <source>
        <dbReference type="Pfam" id="PF03413"/>
    </source>
</evidence>
<dbReference type="Proteomes" id="UP000722336">
    <property type="component" value="Unassembled WGS sequence"/>
</dbReference>
<dbReference type="InterPro" id="IPR005625">
    <property type="entry name" value="PepSY-ass_TM"/>
</dbReference>
<reference evidence="3 4" key="1">
    <citation type="submission" date="2021-04" db="EMBL/GenBank/DDBJ databases">
        <authorList>
            <person name="Pira H."/>
            <person name="Risdian C."/>
            <person name="Wink J."/>
        </authorList>
    </citation>
    <scope>NUCLEOTIDE SEQUENCE [LARGE SCALE GENOMIC DNA]</scope>
    <source>
        <strain evidence="3 4">WHA3</strain>
    </source>
</reference>
<sequence>MTRKIHKYIGLSLGAFWLLQVLSGLVIHFRYDIEDRLLGAQAQTVSAQQVGQAIDAASEAGFDPYSIWISGGVEGQLDIYASRGGETYTLRSIPDGEIIRARADSEMLDDGAFWETIKVFHQTLMMGDTGELIVGLSGAFLLFSIAMGVKAGWRGKHQWRSMTKAPAGRISRRPVTLAWHRLLGYWLCLPLFVLVSAGVLQAWHIPLEKLLAGPAAPPPSAAQADEDGSRAPAGPIDAERAVAIALAEFPGARFTAIDLPADAESSYRIKVNTPDEMRRTYGGSEVWVGVDGSVLRKTHASELPASQQFMNALYPVHTGQVFGFTGRLLAFFAGLGMVAILILTIRIVFTRPRQPVRAD</sequence>
<name>A0ABS6SA80_9SPHN</name>
<feature type="transmembrane region" description="Helical" evidence="1">
    <location>
        <begin position="182"/>
        <end position="203"/>
    </location>
</feature>
<comment type="caution">
    <text evidence="3">The sequence shown here is derived from an EMBL/GenBank/DDBJ whole genome shotgun (WGS) entry which is preliminary data.</text>
</comment>
<evidence type="ECO:0000313" key="3">
    <source>
        <dbReference type="EMBL" id="MBV7255284.1"/>
    </source>
</evidence>
<feature type="transmembrane region" description="Helical" evidence="1">
    <location>
        <begin position="328"/>
        <end position="349"/>
    </location>
</feature>
<keyword evidence="1" id="KW-0812">Transmembrane</keyword>
<keyword evidence="4" id="KW-1185">Reference proteome</keyword>
<feature type="transmembrane region" description="Helical" evidence="1">
    <location>
        <begin position="132"/>
        <end position="153"/>
    </location>
</feature>
<dbReference type="Pfam" id="PF03929">
    <property type="entry name" value="PepSY_TM"/>
    <property type="match status" value="1"/>
</dbReference>